<reference evidence="3" key="2">
    <citation type="submission" date="2018-03" db="EMBL/GenBank/DDBJ databases">
        <title>The Triticum urartu genome reveals the dynamic nature of wheat genome evolution.</title>
        <authorList>
            <person name="Ling H."/>
            <person name="Ma B."/>
            <person name="Shi X."/>
            <person name="Liu H."/>
            <person name="Dong L."/>
            <person name="Sun H."/>
            <person name="Cao Y."/>
            <person name="Gao Q."/>
            <person name="Zheng S."/>
            <person name="Li Y."/>
            <person name="Yu Y."/>
            <person name="Du H."/>
            <person name="Qi M."/>
            <person name="Li Y."/>
            <person name="Yu H."/>
            <person name="Cui Y."/>
            <person name="Wang N."/>
            <person name="Chen C."/>
            <person name="Wu H."/>
            <person name="Zhao Y."/>
            <person name="Zhang J."/>
            <person name="Li Y."/>
            <person name="Zhou W."/>
            <person name="Zhang B."/>
            <person name="Hu W."/>
            <person name="Eijk M."/>
            <person name="Tang J."/>
            <person name="Witsenboer H."/>
            <person name="Zhao S."/>
            <person name="Li Z."/>
            <person name="Zhang A."/>
            <person name="Wang D."/>
            <person name="Liang C."/>
        </authorList>
    </citation>
    <scope>NUCLEOTIDE SEQUENCE [LARGE SCALE GENOMIC DNA]</scope>
    <source>
        <strain evidence="3">cv. G1812</strain>
    </source>
</reference>
<evidence type="ECO:0000313" key="4">
    <source>
        <dbReference type="Proteomes" id="UP000015106"/>
    </source>
</evidence>
<feature type="domain" description="Tf2-1-like SH3-like" evidence="2">
    <location>
        <begin position="17"/>
        <end position="81"/>
    </location>
</feature>
<keyword evidence="4" id="KW-1185">Reference proteome</keyword>
<evidence type="ECO:0000313" key="3">
    <source>
        <dbReference type="EnsemblPlants" id="TuG1812G0600000947.01.T01.cds278080"/>
    </source>
</evidence>
<feature type="region of interest" description="Disordered" evidence="1">
    <location>
        <begin position="156"/>
        <end position="199"/>
    </location>
</feature>
<evidence type="ECO:0000256" key="1">
    <source>
        <dbReference type="SAM" id="MobiDB-lite"/>
    </source>
</evidence>
<protein>
    <recommendedName>
        <fullName evidence="2">Tf2-1-like SH3-like domain-containing protein</fullName>
    </recommendedName>
</protein>
<accession>A0A8R7QN39</accession>
<dbReference type="PANTHER" id="PTHR46148:SF52">
    <property type="entry name" value="OS04G0603800 PROTEIN"/>
    <property type="match status" value="1"/>
</dbReference>
<dbReference type="InterPro" id="IPR016197">
    <property type="entry name" value="Chromo-like_dom_sf"/>
</dbReference>
<dbReference type="AlphaFoldDB" id="A0A8R7QN39"/>
<dbReference type="Gramene" id="TuG1812G0600000947.01.T01">
    <property type="protein sequence ID" value="TuG1812G0600000947.01.T01.cds278080"/>
    <property type="gene ID" value="TuG1812G0600000947.01"/>
</dbReference>
<dbReference type="PANTHER" id="PTHR46148">
    <property type="entry name" value="CHROMO DOMAIN-CONTAINING PROTEIN"/>
    <property type="match status" value="1"/>
</dbReference>
<proteinExistence type="predicted"/>
<dbReference type="Pfam" id="PF24626">
    <property type="entry name" value="SH3_Tf2-1"/>
    <property type="match status" value="1"/>
</dbReference>
<dbReference type="Proteomes" id="UP000015106">
    <property type="component" value="Chromosome 6"/>
</dbReference>
<reference evidence="4" key="1">
    <citation type="journal article" date="2013" name="Nature">
        <title>Draft genome of the wheat A-genome progenitor Triticum urartu.</title>
        <authorList>
            <person name="Ling H.Q."/>
            <person name="Zhao S."/>
            <person name="Liu D."/>
            <person name="Wang J."/>
            <person name="Sun H."/>
            <person name="Zhang C."/>
            <person name="Fan H."/>
            <person name="Li D."/>
            <person name="Dong L."/>
            <person name="Tao Y."/>
            <person name="Gao C."/>
            <person name="Wu H."/>
            <person name="Li Y."/>
            <person name="Cui Y."/>
            <person name="Guo X."/>
            <person name="Zheng S."/>
            <person name="Wang B."/>
            <person name="Yu K."/>
            <person name="Liang Q."/>
            <person name="Yang W."/>
            <person name="Lou X."/>
            <person name="Chen J."/>
            <person name="Feng M."/>
            <person name="Jian J."/>
            <person name="Zhang X."/>
            <person name="Luo G."/>
            <person name="Jiang Y."/>
            <person name="Liu J."/>
            <person name="Wang Z."/>
            <person name="Sha Y."/>
            <person name="Zhang B."/>
            <person name="Wu H."/>
            <person name="Tang D."/>
            <person name="Shen Q."/>
            <person name="Xue P."/>
            <person name="Zou S."/>
            <person name="Wang X."/>
            <person name="Liu X."/>
            <person name="Wang F."/>
            <person name="Yang Y."/>
            <person name="An X."/>
            <person name="Dong Z."/>
            <person name="Zhang K."/>
            <person name="Zhang X."/>
            <person name="Luo M.C."/>
            <person name="Dvorak J."/>
            <person name="Tong Y."/>
            <person name="Wang J."/>
            <person name="Yang H."/>
            <person name="Li Z."/>
            <person name="Wang D."/>
            <person name="Zhang A."/>
            <person name="Wang J."/>
        </authorList>
    </citation>
    <scope>NUCLEOTIDE SEQUENCE</scope>
    <source>
        <strain evidence="4">cv. G1812</strain>
    </source>
</reference>
<dbReference type="EnsemblPlants" id="TuG1812G0600000947.01.T01">
    <property type="protein sequence ID" value="TuG1812G0600000947.01.T01.cds278080"/>
    <property type="gene ID" value="TuG1812G0600000947.01"/>
</dbReference>
<dbReference type="SUPFAM" id="SSF54160">
    <property type="entry name" value="Chromo domain-like"/>
    <property type="match status" value="1"/>
</dbReference>
<evidence type="ECO:0000259" key="2">
    <source>
        <dbReference type="Pfam" id="PF24626"/>
    </source>
</evidence>
<reference evidence="3" key="3">
    <citation type="submission" date="2022-06" db="UniProtKB">
        <authorList>
            <consortium name="EnsemblPlants"/>
        </authorList>
    </citation>
    <scope>IDENTIFICATION</scope>
</reference>
<dbReference type="InterPro" id="IPR056924">
    <property type="entry name" value="SH3_Tf2-1"/>
</dbReference>
<name>A0A8R7QN39_TRIUA</name>
<sequence>MKAQADKHRTERSFAIGDSVFLKLQPYLQSSVAPRANHKLAFKYYGPFKIISRVGEVAYHLDLPVTSRVHPVFHVSLLKRVLAPDCQVRSQLPPPDAHLQVPEQVLQQWVVRRGNDSVVQVLIRWSDSTEDMATWEDKETLKQLFPRAPAWGQAVSKGGGVVSDQVPPGEPVTREAAVQVPARPRRKPQRPARLAGPEW</sequence>
<organism evidence="3 4">
    <name type="scientific">Triticum urartu</name>
    <name type="common">Red wild einkorn</name>
    <name type="synonym">Crithodium urartu</name>
    <dbReference type="NCBI Taxonomy" id="4572"/>
    <lineage>
        <taxon>Eukaryota</taxon>
        <taxon>Viridiplantae</taxon>
        <taxon>Streptophyta</taxon>
        <taxon>Embryophyta</taxon>
        <taxon>Tracheophyta</taxon>
        <taxon>Spermatophyta</taxon>
        <taxon>Magnoliopsida</taxon>
        <taxon>Liliopsida</taxon>
        <taxon>Poales</taxon>
        <taxon>Poaceae</taxon>
        <taxon>BOP clade</taxon>
        <taxon>Pooideae</taxon>
        <taxon>Triticodae</taxon>
        <taxon>Triticeae</taxon>
        <taxon>Triticinae</taxon>
        <taxon>Triticum</taxon>
    </lineage>
</organism>